<proteinExistence type="predicted"/>
<dbReference type="KEGG" id="doe:DENOEST_3259"/>
<dbReference type="EMBL" id="LR778301">
    <property type="protein sequence ID" value="CAB1370413.1"/>
    <property type="molecule type" value="Genomic_DNA"/>
</dbReference>
<gene>
    <name evidence="2" type="ORF">DENOEST_3259</name>
</gene>
<dbReference type="GO" id="GO:0008408">
    <property type="term" value="F:3'-5' exonuclease activity"/>
    <property type="evidence" value="ECO:0007669"/>
    <property type="project" value="TreeGrafter"/>
</dbReference>
<evidence type="ECO:0000259" key="1">
    <source>
        <dbReference type="SMART" id="SM00479"/>
    </source>
</evidence>
<dbReference type="InterPro" id="IPR013520">
    <property type="entry name" value="Ribonucl_H"/>
</dbReference>
<organism evidence="2 3">
    <name type="scientific">Denitratisoma oestradiolicum</name>
    <dbReference type="NCBI Taxonomy" id="311182"/>
    <lineage>
        <taxon>Bacteria</taxon>
        <taxon>Pseudomonadati</taxon>
        <taxon>Pseudomonadota</taxon>
        <taxon>Betaproteobacteria</taxon>
        <taxon>Nitrosomonadales</taxon>
        <taxon>Sterolibacteriaceae</taxon>
        <taxon>Denitratisoma</taxon>
    </lineage>
</organism>
<dbReference type="GO" id="GO:0005829">
    <property type="term" value="C:cytosol"/>
    <property type="evidence" value="ECO:0007669"/>
    <property type="project" value="TreeGrafter"/>
</dbReference>
<name>A0A6S6XZL2_9PROT</name>
<reference evidence="2 3" key="1">
    <citation type="submission" date="2020-03" db="EMBL/GenBank/DDBJ databases">
        <authorList>
            <consortium name="Genoscope - CEA"/>
            <person name="William W."/>
        </authorList>
    </citation>
    <scope>NUCLEOTIDE SEQUENCE [LARGE SCALE GENOMIC DNA]</scope>
    <source>
        <strain evidence="3">DSM 16959</strain>
    </source>
</reference>
<dbReference type="InterPro" id="IPR036397">
    <property type="entry name" value="RNaseH_sf"/>
</dbReference>
<evidence type="ECO:0000313" key="2">
    <source>
        <dbReference type="EMBL" id="CAB1370413.1"/>
    </source>
</evidence>
<dbReference type="PANTHER" id="PTHR30231">
    <property type="entry name" value="DNA POLYMERASE III SUBUNIT EPSILON"/>
    <property type="match status" value="1"/>
</dbReference>
<dbReference type="NCBIfam" id="NF006601">
    <property type="entry name" value="PRK09145.1"/>
    <property type="match status" value="1"/>
</dbReference>
<dbReference type="Gene3D" id="3.30.420.10">
    <property type="entry name" value="Ribonuclease H-like superfamily/Ribonuclease H"/>
    <property type="match status" value="1"/>
</dbReference>
<dbReference type="Pfam" id="PF00929">
    <property type="entry name" value="RNase_T"/>
    <property type="match status" value="1"/>
</dbReference>
<keyword evidence="2" id="KW-0378">Hydrolase</keyword>
<dbReference type="PANTHER" id="PTHR30231:SF7">
    <property type="entry name" value="BLR4117 PROTEIN"/>
    <property type="match status" value="1"/>
</dbReference>
<dbReference type="RefSeq" id="WP_197970638.1">
    <property type="nucleotide sequence ID" value="NZ_LR778301.1"/>
</dbReference>
<dbReference type="GO" id="GO:0006259">
    <property type="term" value="P:DNA metabolic process"/>
    <property type="evidence" value="ECO:0007669"/>
    <property type="project" value="UniProtKB-ARBA"/>
</dbReference>
<keyword evidence="2" id="KW-0269">Exonuclease</keyword>
<dbReference type="GO" id="GO:0003676">
    <property type="term" value="F:nucleic acid binding"/>
    <property type="evidence" value="ECO:0007669"/>
    <property type="project" value="InterPro"/>
</dbReference>
<protein>
    <submittedName>
        <fullName evidence="2">Exonuclease RNase T and DNA polymerase III</fullName>
    </submittedName>
</protein>
<dbReference type="SUPFAM" id="SSF53098">
    <property type="entry name" value="Ribonuclease H-like"/>
    <property type="match status" value="1"/>
</dbReference>
<evidence type="ECO:0000313" key="3">
    <source>
        <dbReference type="Proteomes" id="UP000515733"/>
    </source>
</evidence>
<keyword evidence="2" id="KW-0540">Nuclease</keyword>
<dbReference type="CDD" id="cd06127">
    <property type="entry name" value="DEDDh"/>
    <property type="match status" value="1"/>
</dbReference>
<dbReference type="InterPro" id="IPR012337">
    <property type="entry name" value="RNaseH-like_sf"/>
</dbReference>
<sequence length="203" mass="23567">MSLLRRLQGLWWRRRLLRSEFRHLFDEPPDGEWVAVDCETTGLDTARDEIVSIGAVPIRGQQILTSKRLELLVRPTLAPSASSIRIHHLREMDVQGGLAPDEAIHRFLEFVGPRPLVGYYLEFDVAMLDRLARPYLGIPLPQRKIEVSALYYDYKYRQNPDASIDLRFATILKDLDLPRREEHDAFNDALMAAQVFVKLHHQR</sequence>
<dbReference type="SMART" id="SM00479">
    <property type="entry name" value="EXOIII"/>
    <property type="match status" value="1"/>
</dbReference>
<keyword evidence="3" id="KW-1185">Reference proteome</keyword>
<dbReference type="AlphaFoldDB" id="A0A6S6XZL2"/>
<accession>A0A6S6XZL2</accession>
<feature type="domain" description="Exonuclease" evidence="1">
    <location>
        <begin position="32"/>
        <end position="203"/>
    </location>
</feature>
<dbReference type="Proteomes" id="UP000515733">
    <property type="component" value="Chromosome"/>
</dbReference>